<dbReference type="Pfam" id="PF02607">
    <property type="entry name" value="B12-binding_2"/>
    <property type="match status" value="1"/>
</dbReference>
<comment type="caution">
    <text evidence="7">The sequence shown here is derived from an EMBL/GenBank/DDBJ whole genome shotgun (WGS) entry which is preliminary data.</text>
</comment>
<keyword evidence="2" id="KW-0805">Transcription regulation</keyword>
<dbReference type="PANTHER" id="PTHR30204:SF69">
    <property type="entry name" value="MERR-FAMILY TRANSCRIPTIONAL REGULATOR"/>
    <property type="match status" value="1"/>
</dbReference>
<dbReference type="InterPro" id="IPR006158">
    <property type="entry name" value="Cobalamin-bd"/>
</dbReference>
<dbReference type="GO" id="GO:0046872">
    <property type="term" value="F:metal ion binding"/>
    <property type="evidence" value="ECO:0007669"/>
    <property type="project" value="InterPro"/>
</dbReference>
<keyword evidence="4" id="KW-0804">Transcription</keyword>
<dbReference type="InterPro" id="IPR036594">
    <property type="entry name" value="Meth_synthase_dom"/>
</dbReference>
<evidence type="ECO:0000256" key="3">
    <source>
        <dbReference type="ARBA" id="ARBA00023125"/>
    </source>
</evidence>
<feature type="domain" description="B12-binding" evidence="6">
    <location>
        <begin position="207"/>
        <end position="332"/>
    </location>
</feature>
<name>A0A4Q5LCR9_9BACT</name>
<dbReference type="Gene3D" id="3.40.50.280">
    <property type="entry name" value="Cobalamin-binding domain"/>
    <property type="match status" value="1"/>
</dbReference>
<dbReference type="PANTHER" id="PTHR30204">
    <property type="entry name" value="REDOX-CYCLING DRUG-SENSING TRANSCRIPTIONAL ACTIVATOR SOXR"/>
    <property type="match status" value="1"/>
</dbReference>
<dbReference type="EMBL" id="SEWE01000019">
    <property type="protein sequence ID" value="RYU79416.1"/>
    <property type="molecule type" value="Genomic_DNA"/>
</dbReference>
<keyword evidence="3" id="KW-0238">DNA-binding</keyword>
<dbReference type="SMART" id="SM00422">
    <property type="entry name" value="HTH_MERR"/>
    <property type="match status" value="1"/>
</dbReference>
<reference evidence="7 8" key="1">
    <citation type="submission" date="2019-02" db="EMBL/GenBank/DDBJ databases">
        <title>Bacterial novel species isolated from soil.</title>
        <authorList>
            <person name="Jung H.-Y."/>
        </authorList>
    </citation>
    <scope>NUCLEOTIDE SEQUENCE [LARGE SCALE GENOMIC DNA]</scope>
    <source>
        <strain evidence="7 8">1-3-3-3</strain>
    </source>
</reference>
<sequence length="332" mass="36706">MGVAALLRAGAAQTGAPGPAARIFLELLGTGRVGHFSISDLENLSGIKAHTIRMWEQRYGILSPERTQTNIRFYCENDLRRLLNVAALCGQGHRISKVAQLSDQELASAVISCCNDAHDYARQVNSLLAAMLELDEPRLHQLLQEAVSQLGFEQTVMHIVYPLLQRIGILWQTGSVNPAQEHLVANLLRQKMLAATDALPPVSPAGARRWVLFLPEGEMHELALLFMNYVLRARGHHILYLGQNLPVQELPAVCAAYQPYALCTVLTAVPERDQVQSFINQVTELCPDAKLVFYGPLVQAQACLDLPARAVHPYLMTDFIAWVEQVNSESGE</sequence>
<evidence type="ECO:0000256" key="2">
    <source>
        <dbReference type="ARBA" id="ARBA00023015"/>
    </source>
</evidence>
<dbReference type="Gene3D" id="1.10.1660.10">
    <property type="match status" value="1"/>
</dbReference>
<evidence type="ECO:0000313" key="7">
    <source>
        <dbReference type="EMBL" id="RYU79416.1"/>
    </source>
</evidence>
<dbReference type="OrthoDB" id="9800334at2"/>
<dbReference type="SUPFAM" id="SSF46955">
    <property type="entry name" value="Putative DNA-binding domain"/>
    <property type="match status" value="1"/>
</dbReference>
<dbReference type="SUPFAM" id="SSF52242">
    <property type="entry name" value="Cobalamin (vitamin B12)-binding domain"/>
    <property type="match status" value="1"/>
</dbReference>
<evidence type="ECO:0000259" key="6">
    <source>
        <dbReference type="PROSITE" id="PS51332"/>
    </source>
</evidence>
<dbReference type="CDD" id="cd01104">
    <property type="entry name" value="HTH_MlrA-CarA"/>
    <property type="match status" value="1"/>
</dbReference>
<dbReference type="InterPro" id="IPR000551">
    <property type="entry name" value="MerR-type_HTH_dom"/>
</dbReference>
<dbReference type="GO" id="GO:0003700">
    <property type="term" value="F:DNA-binding transcription factor activity"/>
    <property type="evidence" value="ECO:0007669"/>
    <property type="project" value="InterPro"/>
</dbReference>
<evidence type="ECO:0000256" key="4">
    <source>
        <dbReference type="ARBA" id="ARBA00023163"/>
    </source>
</evidence>
<dbReference type="InterPro" id="IPR009061">
    <property type="entry name" value="DNA-bd_dom_put_sf"/>
</dbReference>
<protein>
    <submittedName>
        <fullName evidence="7">MerR family transcriptional regulator</fullName>
    </submittedName>
</protein>
<dbReference type="InterPro" id="IPR003759">
    <property type="entry name" value="Cbl-bd_cap"/>
</dbReference>
<organism evidence="7 8">
    <name type="scientific">Hymenobacter persicinus</name>
    <dbReference type="NCBI Taxonomy" id="2025506"/>
    <lineage>
        <taxon>Bacteria</taxon>
        <taxon>Pseudomonadati</taxon>
        <taxon>Bacteroidota</taxon>
        <taxon>Cytophagia</taxon>
        <taxon>Cytophagales</taxon>
        <taxon>Hymenobacteraceae</taxon>
        <taxon>Hymenobacter</taxon>
    </lineage>
</organism>
<dbReference type="InterPro" id="IPR036724">
    <property type="entry name" value="Cobalamin-bd_sf"/>
</dbReference>
<keyword evidence="8" id="KW-1185">Reference proteome</keyword>
<dbReference type="Proteomes" id="UP000294155">
    <property type="component" value="Unassembled WGS sequence"/>
</dbReference>
<evidence type="ECO:0000313" key="8">
    <source>
        <dbReference type="Proteomes" id="UP000294155"/>
    </source>
</evidence>
<dbReference type="GO" id="GO:0031419">
    <property type="term" value="F:cobalamin binding"/>
    <property type="evidence" value="ECO:0007669"/>
    <property type="project" value="InterPro"/>
</dbReference>
<proteinExistence type="predicted"/>
<evidence type="ECO:0000256" key="1">
    <source>
        <dbReference type="ARBA" id="ARBA00022491"/>
    </source>
</evidence>
<gene>
    <name evidence="7" type="ORF">EWM57_10735</name>
</gene>
<feature type="domain" description="HTH merR-type" evidence="5">
    <location>
        <begin position="35"/>
        <end position="104"/>
    </location>
</feature>
<dbReference type="PROSITE" id="PS50937">
    <property type="entry name" value="HTH_MERR_2"/>
    <property type="match status" value="1"/>
</dbReference>
<dbReference type="PROSITE" id="PS51332">
    <property type="entry name" value="B12_BINDING"/>
    <property type="match status" value="1"/>
</dbReference>
<dbReference type="GO" id="GO:0003677">
    <property type="term" value="F:DNA binding"/>
    <property type="evidence" value="ECO:0007669"/>
    <property type="project" value="UniProtKB-KW"/>
</dbReference>
<dbReference type="Pfam" id="PF13411">
    <property type="entry name" value="MerR_1"/>
    <property type="match status" value="1"/>
</dbReference>
<dbReference type="Gene3D" id="1.10.1240.10">
    <property type="entry name" value="Methionine synthase domain"/>
    <property type="match status" value="1"/>
</dbReference>
<accession>A0A4Q5LCR9</accession>
<dbReference type="InterPro" id="IPR047057">
    <property type="entry name" value="MerR_fam"/>
</dbReference>
<evidence type="ECO:0000259" key="5">
    <source>
        <dbReference type="PROSITE" id="PS50937"/>
    </source>
</evidence>
<keyword evidence="1" id="KW-0678">Repressor</keyword>
<dbReference type="AlphaFoldDB" id="A0A4Q5LCR9"/>